<protein>
    <recommendedName>
        <fullName evidence="10">Gliding motility-associated C-terminal domain-containing protein</fullName>
    </recommendedName>
</protein>
<evidence type="ECO:0008006" key="10">
    <source>
        <dbReference type="Google" id="ProtNLM"/>
    </source>
</evidence>
<dbReference type="InterPro" id="IPR026444">
    <property type="entry name" value="Secre_tail"/>
</dbReference>
<dbReference type="PANTHER" id="PTHR28206">
    <property type="entry name" value="NUCLEOPORIN POM152"/>
    <property type="match status" value="1"/>
</dbReference>
<evidence type="ECO:0000259" key="4">
    <source>
        <dbReference type="Pfam" id="PF18962"/>
    </source>
</evidence>
<feature type="domain" description="PKD-like" evidence="6">
    <location>
        <begin position="2794"/>
        <end position="2880"/>
    </location>
</feature>
<keyword evidence="3" id="KW-1133">Transmembrane helix</keyword>
<dbReference type="GO" id="GO:0006606">
    <property type="term" value="P:protein import into nucleus"/>
    <property type="evidence" value="ECO:0007669"/>
    <property type="project" value="TreeGrafter"/>
</dbReference>
<organism evidence="8 9">
    <name type="scientific">Flavobacterium gillisiae</name>
    <dbReference type="NCBI Taxonomy" id="150146"/>
    <lineage>
        <taxon>Bacteria</taxon>
        <taxon>Pseudomonadati</taxon>
        <taxon>Bacteroidota</taxon>
        <taxon>Flavobacteriia</taxon>
        <taxon>Flavobacteriales</taxon>
        <taxon>Flavobacteriaceae</taxon>
        <taxon>Flavobacterium</taxon>
    </lineage>
</organism>
<dbReference type="NCBIfam" id="TIGR04183">
    <property type="entry name" value="Por_Secre_tail"/>
    <property type="match status" value="1"/>
</dbReference>
<evidence type="ECO:0000256" key="1">
    <source>
        <dbReference type="ARBA" id="ARBA00022729"/>
    </source>
</evidence>
<dbReference type="InterPro" id="IPR045828">
    <property type="entry name" value="PKD_Bacteroidetes"/>
</dbReference>
<evidence type="ECO:0000256" key="2">
    <source>
        <dbReference type="SAM" id="MobiDB-lite"/>
    </source>
</evidence>
<feature type="transmembrane region" description="Helical" evidence="3">
    <location>
        <begin position="12"/>
        <end position="34"/>
    </location>
</feature>
<feature type="domain" description="Ig-like" evidence="5">
    <location>
        <begin position="124"/>
        <end position="205"/>
    </location>
</feature>
<feature type="domain" description="PKD-like" evidence="6">
    <location>
        <begin position="2512"/>
        <end position="2598"/>
    </location>
</feature>
<dbReference type="OrthoDB" id="2582440at2"/>
<dbReference type="InterPro" id="IPR037701">
    <property type="entry name" value="Pom152"/>
</dbReference>
<sequence length="4151" mass="422112">MKRNYSKLHKNSTLVISALRAYHMFLLVMIALFICDNGIAQTISSFTPASACASSGTLVTINGTGFTGTSSVKFNGDSSSFTVDSDTQISASLPLTATTGQIEVTSLSGYDTSSIFTVNTLSVAPTSISGTTIICNGNSTTLTLNGGSAGTTAIAEWFSSSCGGTPIGTGNSILVSPSTATTYFVRYNGTCNTTICASTTVTVNPIIFPAVSIAANTGSSICAGTTVIFTATPSNGGSSPSYQWFVGPTPVGTNSATYTTSTLTNGNQVKVVMTSNATCPIPTTATSNILTMTINTLLVPSVTIAATQTTFCVGTSVTFNVNTLINGGLSPTYQWRLNGNPVGTNSASFTSNALSNNDNVTLDVTSSATCPSPSMVTSNAIQVTVNPEAAISLTSGGGSNNQTLCANSLLPSITFAISGGGTGAVVTGLPVGLIGSFSGGAVTISGTPTVSGSFTYTVTTTGTCVQKTATGVITVNPIATISLTSGSGTNNQNRCINVPLSTISFAISGGGTGAVVTGLPAGVNGTFSGGVFTISGTPTAIGSFLYTVTTTGSCAQTTATGTITVNPDAAISLASGPGTINQTLCTNTLLTNISYAISGGGTGANATGLPAGISGSFSGSTFTISGTPTVSGTFPYTVTTTGSCVQITASGTITVTPDAAITLASGGGTNNQTRCVNVAISNITFSVSGGGTGAGVTGLPTGLSGNLSGSTFTISGIPTTVGTYNYIVTTTGTCAQTTAIGTIIVSPDAAISLTSAAGTNNQTLCANTILPNISYAISGGGTGAVVTVLPAGLTGIFNSGIFTISGTPTISGSFPYTITTTGSCIQATATGTITVNPNAAISLTSGGGTNNQTRCINVVISTITFAVSGGGTGATVTGLPSGVNGIYSGGIFTISGTPTVAGIFNYTVSTTGSCAQTTATGTITVNPDAAISLTSGPGTNNQTLCANTLMTNISFAISGGATGAGITGLPTGLTGSYSGGVFTINGTPTVSGSFLYTVTTAGSCAQSTGTGTITVNPIAAISLTSGAGTNNQTRCINFAVSNITFAISGGATGAGVTGLPTGLSGTLSGSTFTISGSSTAVGTFNYIVTTTGSCTQTTANGTITVNPVLVPSVTITSTTTSICSTAGASVTFTATPVNGGTTPTYQWRRNGTAISGATSSIYTTSLLADPSTISVVLTSNATCASPLTTTSNDILMTVFSGSPSVPNGNNASNKPSGPTSICPPATGLVYNIPSNMTGGETYVWSLPAGFNITSGAGTSQITVSIAINAAIGNNNISVTAYNPCGNSGPSRDLVVSVNSFNGVTVPSATQSVCSNGSITVVGTLTGAAASGTWSAPSGTFSNIISDYISNPKTVTATYTPAITSGNVILTITTNTPSGGGCPNVAGTSQINLTVNPRPTSIISGSATLCNSSSTPLSVALTGTQPWSLTYFDGTTSTNVTGITTSPYVFNPSPSSTKTYTVTALSDANCISIAGDRTGSAIVTVNPRPTSLISTTAGPICNGIAKQISIALTGSQPWSLTYTDGTTPVIVSGITTSPYTFNASPSTTKTYSVTSLADANCSSQSGDRSGSAIVTVNPRPTSIISTPASAICNGGSKTISISLTGSQPWNLTYTDGITPVTVTGIASSPYTFNVSPTIASTTYTVSALNDTNCTSQAADRTGSATVLVNARPTSIISGSATVCNGSTTPLSVALTGSQPWSLTYFDGTTSTNITGITSSPYVFSPSPSSTKTYTITALSDANCTAIAADRSGNALITVNARPTALISTTAGAICNGISKQISIVLTGSQPWSLTYTDGVTPVLVSGITTSPYTFNTSPSNTTTYTVSALADANCSSQSGDLSGSAIVTVNARPTSIITTTAAAICNGGTKNISITLSGSQPWNLTYTDGITPVSVIGITSSPYTFNVSPTIASTIYTVTALNDGNCTSMAGDRTGTATVVVNPRPTSIINGSATICDGSSTPLSVALSGTQPWSLTYFDGTSSTNITGITTSPYVFNLSPTTTKTYAITALSDANCTTIASDRTGSATVTVNQPSIASTSIATSISTICNGSSVTLTQTGGSLGTGASWNWYSDASYSTLVGNSVAANASLSVNPTTTTAYYLRAESSTATPCATNVPVTGSVTITVNQPVIISAHPAAAQTLCSGGTASFSVSASGTGLNYQWRKGTINLVNGVNIAGATSPTLTLSNLQTTDAANNYNVLITGTSPCTSATSNNSILIINRLVAINTQPSNVGVCVSNPATFGIVASGDGLTYQWYKGTIGSGVAVVNSANITGATTNVLNFAQAALTDDGPYYAIVSGIAPCSAITSNQVTLNVDQSITITSQPISKTVCEDTPNVSFSVIANVGGDPLTYQWRKNSVNIVGSTAPTFTISTATLTAAGNYDVVISGPSGYTCSSIQSVAATLTINPKPIGSATAQTICSGSATNVALNSTVIGTTFTWTAAIQTNPTAGTITGFSGNSGNPIIQTLINTGTTTGIIRYTVTPTANSCIGIAFTVDVTVNPAPIGSASAQTICSGSTTNVALNSTVIGTTFTWIPAIQTTPTGGTITGFSNGSVNTIAQSLSNTGTTAGIIRYTVTPMANSCPGTAFTVDVTINPNSTIVLSSVSGSDNPTNCVNTVLNISYAIGGGGTNASITAGALPAGVSGTYNSGTRVFTISGTPSSVGTFSYTVTTQGLCSNPSLSGTITVNPDSTINLSLGTGTDNQTKCINTAITPIKYTINNGGTNPTISWNPGPANFTGSYDTAAGVYTISGSSLVAGNYNYTVTTAGTCINSSLSGTITVNPNPAGSATTQIICSGLVTNVPLNSTVSGTTYTWTAVSQVAPTGGTITGFGSGSGASIAQVLTNTGTSAGTIRYTVTPTANSCPGPAFTVDVTVNPKPSGSATAQTICSGLSTNVALSSIVTGTTFTWTAAILTTPSGGTINGFSDYFGNTITQSLTNNGTTAGVVRYTVTPTANSCSGTVFTVDVTINAATVGGTTTISSTTNPSNGNNGTTRLTDCHSSAGVINLNGNVGTVIRWESSTDAGNTWIPKGNAGSLTYAYTGITATTIFRAVIQNGTCTIANSGISSLFIIPNIKPSPVSAIPSTICEGESSQLTSDSGFSSSQNLASGGLFNTANPPGWTVDNGNFPANGDNGTNNGFSETNGNAGDEYDSGDGKFAIVRGNRDSFLRTPTFDLIGLASANLTFDHAYKLNDPGAYAEVRLSLDGGATFPVKLTILTGILGPKNKFTTLPNKMSLDLNPYLGYTNLKLEFFFHGTVNNAGKQASNIGSTWALDNVQIPQAPDPLLTSQWKNLNTNAIISVTNSTRVTVTPPVTTTYEVTSFLNGCTSYGVDGTSYVTVTVNKRPTANIGPDQTICYDGTATFSVALTGVAPWTITYTNGTTPTTVTGINASPYIFSVPNLKANITYTITSLNDKNCTPFPGGITGSATVNVLTGRAGWWTGLVSTDWFDCKNWEQGLPSFTIDANILPYSTNGNRLPVIDKTSLKAVPYAGIASAKDMIINSNGSVTMVNNSELQISGNWRNSGVFIPGTGTVTFNGATTNQIQTINNTIKTNETFNNLTTNNTGGAKGISLVDKFELTVSNNLSLLSGDIRLTGEAQLVQAGTSANPASGTGKLLIDQQGQKNSFNYNYWSSPVSTNNSTYSIGGILRDGSSITNTFTDLSNYSPGLITFGDGAYFADLLNSGSIKISNRWLWSYNSQTLNSNTDLQDYNLWNYIGSTGTIKIGEGFTMKGTGGTAPITSLQNYVFVGKPNSGTIPLSLLLNQTYLVGNPYPSALDANEFILDNLQGRAGANIFNGALYFWDHFGLSNNHLLAEYQGGYATYSLTGGVPAIADSPLTATTTNSAGKVPGRYIPVAQGFFVDAELDPAISGTTTSVQGTSPGFNLNFKNSQRKFWRESTGNSQFMKTVGSKKTIKQETVSDTRSKIRLGFDSPIGAHRQLLLGADSNTTNAFDIGYDAPMFDMNDNDMYWALSNSQFVIQAIPNFNDDQIIPLGIIIANEGEIGIKIDDLENVPSTTIIYLYDNVTEEYYNIRQNPFKIKLVSGDYNNRFSLRFTDRKLTVEDYTRTGGIIVYFTNNTKVLNINNPFIDATISTVSLFNTLGQSINNWDVEDRNQGNIKIPIKNLPSGVYIVKMKTTKGDVSKKIIIK</sequence>
<gene>
    <name evidence="8" type="ORF">SAMN05443667_111142</name>
</gene>
<dbReference type="Pfam" id="PF18962">
    <property type="entry name" value="Por_Secre_tail"/>
    <property type="match status" value="1"/>
</dbReference>
<accession>A0A1H4F2A8</accession>
<evidence type="ECO:0000259" key="7">
    <source>
        <dbReference type="Pfam" id="PF19408"/>
    </source>
</evidence>
<proteinExistence type="predicted"/>
<feature type="domain" description="PKD-like" evidence="6">
    <location>
        <begin position="2418"/>
        <end position="2505"/>
    </location>
</feature>
<keyword evidence="3" id="KW-0472">Membrane</keyword>
<dbReference type="Pfam" id="PF19081">
    <property type="entry name" value="Ig_7"/>
    <property type="match status" value="1"/>
</dbReference>
<dbReference type="GO" id="GO:0006999">
    <property type="term" value="P:nuclear pore organization"/>
    <property type="evidence" value="ECO:0007669"/>
    <property type="project" value="TreeGrafter"/>
</dbReference>
<dbReference type="Gene3D" id="2.60.40.10">
    <property type="entry name" value="Immunoglobulins"/>
    <property type="match status" value="12"/>
</dbReference>
<feature type="compositionally biased region" description="Polar residues" evidence="2">
    <location>
        <begin position="3134"/>
        <end position="3147"/>
    </location>
</feature>
<keyword evidence="9" id="KW-1185">Reference proteome</keyword>
<feature type="domain" description="PKD-like" evidence="6">
    <location>
        <begin position="2887"/>
        <end position="2972"/>
    </location>
</feature>
<dbReference type="PANTHER" id="PTHR28206:SF1">
    <property type="entry name" value="NUCLEOPORIN POM152"/>
    <property type="match status" value="1"/>
</dbReference>
<dbReference type="InterPro" id="IPR013783">
    <property type="entry name" value="Ig-like_fold"/>
</dbReference>
<dbReference type="InterPro" id="IPR014756">
    <property type="entry name" value="Ig_E-set"/>
</dbReference>
<dbReference type="Pfam" id="PF19406">
    <property type="entry name" value="PKD_5"/>
    <property type="match status" value="4"/>
</dbReference>
<keyword evidence="3" id="KW-0812">Transmembrane</keyword>
<feature type="domain" description="Secretion system C-terminal sorting" evidence="4">
    <location>
        <begin position="4081"/>
        <end position="4150"/>
    </location>
</feature>
<dbReference type="EMBL" id="FNRD01000011">
    <property type="protein sequence ID" value="SEA91110.1"/>
    <property type="molecule type" value="Genomic_DNA"/>
</dbReference>
<dbReference type="SUPFAM" id="SSF81296">
    <property type="entry name" value="E set domains"/>
    <property type="match status" value="1"/>
</dbReference>
<evidence type="ECO:0000313" key="9">
    <source>
        <dbReference type="Proteomes" id="UP000198951"/>
    </source>
</evidence>
<feature type="domain" description="PKD-like" evidence="7">
    <location>
        <begin position="1216"/>
        <end position="1290"/>
    </location>
</feature>
<evidence type="ECO:0000313" key="8">
    <source>
        <dbReference type="EMBL" id="SEA91110.1"/>
    </source>
</evidence>
<evidence type="ECO:0000256" key="3">
    <source>
        <dbReference type="SAM" id="Phobius"/>
    </source>
</evidence>
<evidence type="ECO:0000259" key="6">
    <source>
        <dbReference type="Pfam" id="PF19406"/>
    </source>
</evidence>
<dbReference type="Pfam" id="PF19408">
    <property type="entry name" value="PKD_6"/>
    <property type="match status" value="1"/>
</dbReference>
<keyword evidence="1" id="KW-0732">Signal</keyword>
<dbReference type="InterPro" id="IPR045829">
    <property type="entry name" value="PKD_6"/>
</dbReference>
<name>A0A1H4F2A8_9FLAO</name>
<evidence type="ECO:0000259" key="5">
    <source>
        <dbReference type="Pfam" id="PF19081"/>
    </source>
</evidence>
<feature type="region of interest" description="Disordered" evidence="2">
    <location>
        <begin position="3124"/>
        <end position="3151"/>
    </location>
</feature>
<dbReference type="InterPro" id="IPR044023">
    <property type="entry name" value="Ig_7"/>
</dbReference>
<dbReference type="Proteomes" id="UP000198951">
    <property type="component" value="Unassembled WGS sequence"/>
</dbReference>
<dbReference type="GO" id="GO:0017056">
    <property type="term" value="F:structural constituent of nuclear pore"/>
    <property type="evidence" value="ECO:0007669"/>
    <property type="project" value="InterPro"/>
</dbReference>
<reference evidence="9" key="1">
    <citation type="submission" date="2016-10" db="EMBL/GenBank/DDBJ databases">
        <authorList>
            <person name="Varghese N."/>
            <person name="Submissions S."/>
        </authorList>
    </citation>
    <scope>NUCLEOTIDE SEQUENCE [LARGE SCALE GENOMIC DNA]</scope>
    <source>
        <strain evidence="9">DSM 22376</strain>
    </source>
</reference>
<dbReference type="RefSeq" id="WP_091092138.1">
    <property type="nucleotide sequence ID" value="NZ_FNRD01000011.1"/>
</dbReference>
<dbReference type="STRING" id="150146.SAMN05443667_111142"/>